<dbReference type="OrthoDB" id="2447089at2759"/>
<dbReference type="Proteomes" id="UP000789405">
    <property type="component" value="Unassembled WGS sequence"/>
</dbReference>
<evidence type="ECO:0000313" key="4">
    <source>
        <dbReference type="Proteomes" id="UP000789405"/>
    </source>
</evidence>
<dbReference type="EMBL" id="CAJVPY010026081">
    <property type="protein sequence ID" value="CAG8789178.1"/>
    <property type="molecule type" value="Genomic_DNA"/>
</dbReference>
<gene>
    <name evidence="3" type="ORF">DERYTH_LOCUS21051</name>
</gene>
<reference evidence="3" key="1">
    <citation type="submission" date="2021-06" db="EMBL/GenBank/DDBJ databases">
        <authorList>
            <person name="Kallberg Y."/>
            <person name="Tangrot J."/>
            <person name="Rosling A."/>
        </authorList>
    </citation>
    <scope>NUCLEOTIDE SEQUENCE</scope>
    <source>
        <strain evidence="3">MA453B</strain>
    </source>
</reference>
<accession>A0A9N9P3Z4</accession>
<protein>
    <submittedName>
        <fullName evidence="3">3712_t:CDS:1</fullName>
    </submittedName>
</protein>
<organism evidence="3 4">
    <name type="scientific">Dentiscutata erythropus</name>
    <dbReference type="NCBI Taxonomy" id="1348616"/>
    <lineage>
        <taxon>Eukaryota</taxon>
        <taxon>Fungi</taxon>
        <taxon>Fungi incertae sedis</taxon>
        <taxon>Mucoromycota</taxon>
        <taxon>Glomeromycotina</taxon>
        <taxon>Glomeromycetes</taxon>
        <taxon>Diversisporales</taxon>
        <taxon>Gigasporaceae</taxon>
        <taxon>Dentiscutata</taxon>
    </lineage>
</organism>
<keyword evidence="4" id="KW-1185">Reference proteome</keyword>
<feature type="domain" description="DUF659" evidence="2">
    <location>
        <begin position="62"/>
        <end position="194"/>
    </location>
</feature>
<dbReference type="InterPro" id="IPR012337">
    <property type="entry name" value="RNaseH-like_sf"/>
</dbReference>
<dbReference type="AlphaFoldDB" id="A0A9N9P3Z4"/>
<evidence type="ECO:0000259" key="2">
    <source>
        <dbReference type="Pfam" id="PF04937"/>
    </source>
</evidence>
<dbReference type="Pfam" id="PF04937">
    <property type="entry name" value="DUF659"/>
    <property type="match status" value="1"/>
</dbReference>
<name>A0A9N9P3Z4_9GLOM</name>
<evidence type="ECO:0000256" key="1">
    <source>
        <dbReference type="SAM" id="MobiDB-lite"/>
    </source>
</evidence>
<feature type="compositionally biased region" description="Acidic residues" evidence="1">
    <location>
        <begin position="266"/>
        <end position="280"/>
    </location>
</feature>
<sequence length="327" mass="37865">TYYNTIEAINRAKKARANQSLIRWVVSSGISFSTFDNLYFEDFTKILNLGYNSSRCNTLALLVLDAEVANITLKIKKELFKAKNLTLYIDSWCSPLKHNIYAFVIITNKRKQYVYSLQNFSKFSHMANFNAKKMIEILEKVGPEKFIAITTNAELAMMVAKRQVIEKYLKILPIRCIVHHIQKILSDCQSSGWTSCELLRTQMNLYKNKEDPFEEAFIESANIVINWWISIELKKNKDYIKMLAIRIHSISPHNAACEHTFKELEEDMEEDIEESSEETDNSVSENSLNLEIGNFISLSSRLKFNESSSLNKEIEHGNRDFDVNDLI</sequence>
<feature type="non-terminal residue" evidence="3">
    <location>
        <position position="1"/>
    </location>
</feature>
<proteinExistence type="predicted"/>
<comment type="caution">
    <text evidence="3">The sequence shown here is derived from an EMBL/GenBank/DDBJ whole genome shotgun (WGS) entry which is preliminary data.</text>
</comment>
<dbReference type="SUPFAM" id="SSF53098">
    <property type="entry name" value="Ribonuclease H-like"/>
    <property type="match status" value="1"/>
</dbReference>
<dbReference type="InterPro" id="IPR007021">
    <property type="entry name" value="DUF659"/>
</dbReference>
<evidence type="ECO:0000313" key="3">
    <source>
        <dbReference type="EMBL" id="CAG8789178.1"/>
    </source>
</evidence>
<feature type="non-terminal residue" evidence="3">
    <location>
        <position position="327"/>
    </location>
</feature>
<feature type="region of interest" description="Disordered" evidence="1">
    <location>
        <begin position="266"/>
        <end position="285"/>
    </location>
</feature>